<dbReference type="Proteomes" id="UP000199428">
    <property type="component" value="Unassembled WGS sequence"/>
</dbReference>
<evidence type="ECO:0000313" key="3">
    <source>
        <dbReference type="Proteomes" id="UP000199428"/>
    </source>
</evidence>
<proteinExistence type="predicted"/>
<sequence length="504" mass="55472">MDELLRVENSVEDLQIQYDVLALNRSQTEIDEALTTLQQKVDDVNSEVAKFTNEADWLDNTVAAASGIICGIIDSVFVGEFSFEKANEWGNEKTNNFVVKIAQSQGYTGNDLAGAVKYLEDKFPIAADKATNSFGGGKQHHLRDFSHHPTPVGLFFSLLTQFTGKVYGTDTAGIFMVVDLSKDGLDLVGKNTPERLTFGVINWFFHMISDIAGSSGSIAMGKVGTGLPGPIGSLLKELSALPVFKKTNEQGYKEFSVWVSKLFNGTLLGEHDSNGKIIKAEKFDLRTEIGALQQLGKQAIPVIINECVVRGFYFIRRFAEEVKNIHSFAELRDINWQRTIPAKNRTIIRMLTISSGTFMAFDMADAAVRGAINSGGTLPGFAAQFVLRINLVGVGRFAIAVGCDVSMGVKKSKLEAQRSSIKTQIIYYKDAKIYYKVGDSMQKVNEAEEAIDALSDNIVQIKDFYKNSLVDMDENSKKIIDVTEGFTNNNPDTVKAINDILSEV</sequence>
<evidence type="ECO:0000313" key="2">
    <source>
        <dbReference type="EMBL" id="SCZ77397.1"/>
    </source>
</evidence>
<name>A0A1G5RTR8_PSEXY</name>
<dbReference type="AlphaFoldDB" id="A0A1G5RTR8"/>
<accession>A0A1G5RTR8</accession>
<dbReference type="EMBL" id="FMWK01000003">
    <property type="protein sequence ID" value="SCZ77397.1"/>
    <property type="molecule type" value="Genomic_DNA"/>
</dbReference>
<organism evidence="2 3">
    <name type="scientific">Pseudobutyrivibrio xylanivorans</name>
    <dbReference type="NCBI Taxonomy" id="185007"/>
    <lineage>
        <taxon>Bacteria</taxon>
        <taxon>Bacillati</taxon>
        <taxon>Bacillota</taxon>
        <taxon>Clostridia</taxon>
        <taxon>Lachnospirales</taxon>
        <taxon>Lachnospiraceae</taxon>
        <taxon>Pseudobutyrivibrio</taxon>
    </lineage>
</organism>
<protein>
    <submittedName>
        <fullName evidence="2">Uncharacterized protein</fullName>
    </submittedName>
</protein>
<evidence type="ECO:0000256" key="1">
    <source>
        <dbReference type="SAM" id="Coils"/>
    </source>
</evidence>
<reference evidence="2 3" key="1">
    <citation type="submission" date="2016-10" db="EMBL/GenBank/DDBJ databases">
        <authorList>
            <person name="de Groot N.N."/>
        </authorList>
    </citation>
    <scope>NUCLEOTIDE SEQUENCE [LARGE SCALE GENOMIC DNA]</scope>
    <source>
        <strain evidence="2 3">DSM 10317</strain>
    </source>
</reference>
<gene>
    <name evidence="2" type="ORF">SAMN02910350_00715</name>
</gene>
<keyword evidence="1" id="KW-0175">Coiled coil</keyword>
<feature type="coiled-coil region" evidence="1">
    <location>
        <begin position="437"/>
        <end position="464"/>
    </location>
</feature>